<keyword evidence="2" id="KW-1185">Reference proteome</keyword>
<dbReference type="RefSeq" id="WP_044425527.1">
    <property type="nucleotide sequence ID" value="NZ_BJYZ01000002.1"/>
</dbReference>
<dbReference type="Proteomes" id="UP000321523">
    <property type="component" value="Unassembled WGS sequence"/>
</dbReference>
<organism evidence="1 2">
    <name type="scientific">Skermanella aerolata</name>
    <dbReference type="NCBI Taxonomy" id="393310"/>
    <lineage>
        <taxon>Bacteria</taxon>
        <taxon>Pseudomonadati</taxon>
        <taxon>Pseudomonadota</taxon>
        <taxon>Alphaproteobacteria</taxon>
        <taxon>Rhodospirillales</taxon>
        <taxon>Azospirillaceae</taxon>
        <taxon>Skermanella</taxon>
    </lineage>
</organism>
<gene>
    <name evidence="1" type="ORF">SAE02_04860</name>
</gene>
<evidence type="ECO:0000313" key="2">
    <source>
        <dbReference type="Proteomes" id="UP000321523"/>
    </source>
</evidence>
<dbReference type="AlphaFoldDB" id="A0A512DIP0"/>
<proteinExistence type="predicted"/>
<dbReference type="Pfam" id="PF10098">
    <property type="entry name" value="DUF2336"/>
    <property type="match status" value="1"/>
</dbReference>
<name>A0A512DIP0_9PROT</name>
<accession>A0A512DIP0</accession>
<reference evidence="1 2" key="1">
    <citation type="submission" date="2019-07" db="EMBL/GenBank/DDBJ databases">
        <title>Whole genome shotgun sequence of Skermanella aerolata NBRC 106429.</title>
        <authorList>
            <person name="Hosoyama A."/>
            <person name="Uohara A."/>
            <person name="Ohji S."/>
            <person name="Ichikawa N."/>
        </authorList>
    </citation>
    <scope>NUCLEOTIDE SEQUENCE [LARGE SCALE GENOMIC DNA]</scope>
    <source>
        <strain evidence="1 2">NBRC 106429</strain>
    </source>
</reference>
<evidence type="ECO:0008006" key="3">
    <source>
        <dbReference type="Google" id="ProtNLM"/>
    </source>
</evidence>
<comment type="caution">
    <text evidence="1">The sequence shown here is derived from an EMBL/GenBank/DDBJ whole genome shotgun (WGS) entry which is preliminary data.</text>
</comment>
<sequence length="387" mass="42376">MTGAGLSEQDVKRLLVDRSPQARIETMSKVVADFESGRFAAKEEDLVRQILQRLAIDAEMAVREAVAWQIYNSPLLNDDLAQRLAHDVAEVAFPILRHASALSDDFLVGIVQQRDSKKQVAIAARDEVSAGVSDAIVDTGNVTAIERLVRNPGADLTEPTLQKTLDRFGGIDAISESMAGRVDLPIAVIEKLIHYVSEEIRDELAARHDLPVGVLGGLVEHGREAATLLLLKPLSGRFRDAELFVKHLHANNRLSPSLLLRVLCSGDVDMFVAGIAVRCNLSVANARLLVFDEGQLGMRAAFERSKIPTALLPPFRAALAVVREMGYRDDEGHRPDFQKKAVARVFNDCGSSGDKDIEELLLQLFDHKTDVRLKDVVPATASGSQKQ</sequence>
<dbReference type="OrthoDB" id="9798569at2"/>
<evidence type="ECO:0000313" key="1">
    <source>
        <dbReference type="EMBL" id="GEO36338.1"/>
    </source>
</evidence>
<dbReference type="InterPro" id="IPR019285">
    <property type="entry name" value="DUF2336"/>
</dbReference>
<dbReference type="EMBL" id="BJYZ01000002">
    <property type="protein sequence ID" value="GEO36338.1"/>
    <property type="molecule type" value="Genomic_DNA"/>
</dbReference>
<protein>
    <recommendedName>
        <fullName evidence="3">DUF2336 domain-containing protein</fullName>
    </recommendedName>
</protein>